<organism evidence="3 4">
    <name type="scientific">Salibacter halophilus</name>
    <dbReference type="NCBI Taxonomy" id="1803916"/>
    <lineage>
        <taxon>Bacteria</taxon>
        <taxon>Pseudomonadati</taxon>
        <taxon>Bacteroidota</taxon>
        <taxon>Flavobacteriia</taxon>
        <taxon>Flavobacteriales</taxon>
        <taxon>Salibacteraceae</taxon>
        <taxon>Salibacter</taxon>
    </lineage>
</organism>
<comment type="caution">
    <text evidence="3">The sequence shown here is derived from an EMBL/GenBank/DDBJ whole genome shotgun (WGS) entry which is preliminary data.</text>
</comment>
<keyword evidence="4" id="KW-1185">Reference proteome</keyword>
<gene>
    <name evidence="3" type="ORF">F3059_08930</name>
</gene>
<sequence length="332" mass="36288">MKSCQYKLLILFICIVGSQSVLAQVVDTLCVSDPTGDYHVDGWPGSTFEWIVPDGQITRGSGSDSISVTWNSTPGTYPISVVETSANGCIGDTQYAQVLIIDPPNLQISGPKRVCEGDTAQLTASGGIDYVWNTGDTGAVVTINPTTSQTYSVVSNTKCGNDATNYGITVKPKPVFSIEINGKKFICEGEQTQIVASGDATEYFWSSLGWGSRQKVTKNGTYEVTAYLDGCEAFDSVTVGECRNLIPYNTFTPDGDGINDKFEIDKIEYYPNALVEIYNRWGDVIYKSTGYSNPWDGTWNGTPLPVGAYYYVIDPKDERAEKISGYINLIRR</sequence>
<dbReference type="AlphaFoldDB" id="A0A6N6M356"/>
<dbReference type="InterPro" id="IPR026341">
    <property type="entry name" value="T9SS_type_B"/>
</dbReference>
<evidence type="ECO:0000313" key="4">
    <source>
        <dbReference type="Proteomes" id="UP000435357"/>
    </source>
</evidence>
<feature type="domain" description="PKD-like" evidence="2">
    <location>
        <begin position="28"/>
        <end position="93"/>
    </location>
</feature>
<dbReference type="Pfam" id="PF19408">
    <property type="entry name" value="PKD_6"/>
    <property type="match status" value="1"/>
</dbReference>
<dbReference type="NCBIfam" id="TIGR04131">
    <property type="entry name" value="Bac_Flav_CTERM"/>
    <property type="match status" value="1"/>
</dbReference>
<name>A0A6N6M356_9FLAO</name>
<feature type="chain" id="PRO_5026883123" evidence="1">
    <location>
        <begin position="24"/>
        <end position="332"/>
    </location>
</feature>
<protein>
    <submittedName>
        <fullName evidence="3">Gliding motility-associated C-terminal domain-containing protein</fullName>
    </submittedName>
</protein>
<dbReference type="InterPro" id="IPR045829">
    <property type="entry name" value="PKD_6"/>
</dbReference>
<evidence type="ECO:0000256" key="1">
    <source>
        <dbReference type="SAM" id="SignalP"/>
    </source>
</evidence>
<dbReference type="Pfam" id="PF13585">
    <property type="entry name" value="CHU_C"/>
    <property type="match status" value="1"/>
</dbReference>
<evidence type="ECO:0000259" key="2">
    <source>
        <dbReference type="Pfam" id="PF19408"/>
    </source>
</evidence>
<dbReference type="EMBL" id="WACR01000007">
    <property type="protein sequence ID" value="KAB1063681.1"/>
    <property type="molecule type" value="Genomic_DNA"/>
</dbReference>
<keyword evidence="1" id="KW-0732">Signal</keyword>
<evidence type="ECO:0000313" key="3">
    <source>
        <dbReference type="EMBL" id="KAB1063681.1"/>
    </source>
</evidence>
<dbReference type="Proteomes" id="UP000435357">
    <property type="component" value="Unassembled WGS sequence"/>
</dbReference>
<proteinExistence type="predicted"/>
<reference evidence="3 4" key="1">
    <citation type="submission" date="2019-09" db="EMBL/GenBank/DDBJ databases">
        <title>Genomes of Cryomorphaceae.</title>
        <authorList>
            <person name="Bowman J.P."/>
        </authorList>
    </citation>
    <scope>NUCLEOTIDE SEQUENCE [LARGE SCALE GENOMIC DNA]</scope>
    <source>
        <strain evidence="3 4">KCTC 52047</strain>
    </source>
</reference>
<dbReference type="RefSeq" id="WP_151168372.1">
    <property type="nucleotide sequence ID" value="NZ_WACR01000007.1"/>
</dbReference>
<accession>A0A6N6M356</accession>
<feature type="signal peptide" evidence="1">
    <location>
        <begin position="1"/>
        <end position="23"/>
    </location>
</feature>
<dbReference type="OrthoDB" id="1652165at2"/>